<dbReference type="EMBL" id="JARQZJ010000091">
    <property type="protein sequence ID" value="KAK9883129.1"/>
    <property type="molecule type" value="Genomic_DNA"/>
</dbReference>
<dbReference type="PROSITE" id="PS51186">
    <property type="entry name" value="GNAT"/>
    <property type="match status" value="1"/>
</dbReference>
<evidence type="ECO:0000256" key="2">
    <source>
        <dbReference type="SAM" id="Phobius"/>
    </source>
</evidence>
<evidence type="ECO:0000313" key="4">
    <source>
        <dbReference type="EMBL" id="KAK9883129.1"/>
    </source>
</evidence>
<sequence>MNVIFSEITFQLITLLSAYMFIFMNVPLYYCLIAVPIVFVALYIVIYGSVLIKSAELIHSKKHLKCWVAEAIEPIFSSNSTEQSYKIVAEETVSENVDIFYNMKRRMVGTVAVMRHSKRQNWAWLFRLSVDKRYRRKGIALKLTKTVQEWCKINRFNNLELCITDCQEGARQLFAKAGFEVAQMYHQRLLTSAFTLQMCQLRYEVRATFD</sequence>
<dbReference type="InterPro" id="IPR016181">
    <property type="entry name" value="Acyl_CoA_acyltransferase"/>
</dbReference>
<evidence type="ECO:0000259" key="3">
    <source>
        <dbReference type="PROSITE" id="PS51186"/>
    </source>
</evidence>
<organism evidence="4 5">
    <name type="scientific">Henosepilachna vigintioctopunctata</name>
    <dbReference type="NCBI Taxonomy" id="420089"/>
    <lineage>
        <taxon>Eukaryota</taxon>
        <taxon>Metazoa</taxon>
        <taxon>Ecdysozoa</taxon>
        <taxon>Arthropoda</taxon>
        <taxon>Hexapoda</taxon>
        <taxon>Insecta</taxon>
        <taxon>Pterygota</taxon>
        <taxon>Neoptera</taxon>
        <taxon>Endopterygota</taxon>
        <taxon>Coleoptera</taxon>
        <taxon>Polyphaga</taxon>
        <taxon>Cucujiformia</taxon>
        <taxon>Coccinelloidea</taxon>
        <taxon>Coccinellidae</taxon>
        <taxon>Epilachninae</taxon>
        <taxon>Epilachnini</taxon>
        <taxon>Henosepilachna</taxon>
    </lineage>
</organism>
<dbReference type="PANTHER" id="PTHR13947:SF37">
    <property type="entry name" value="LD18367P"/>
    <property type="match status" value="1"/>
</dbReference>
<feature type="domain" description="N-acetyltransferase" evidence="3">
    <location>
        <begin position="50"/>
        <end position="203"/>
    </location>
</feature>
<protein>
    <recommendedName>
        <fullName evidence="3">N-acetyltransferase domain-containing protein</fullName>
    </recommendedName>
</protein>
<keyword evidence="2" id="KW-0472">Membrane</keyword>
<dbReference type="SUPFAM" id="SSF55729">
    <property type="entry name" value="Acyl-CoA N-acyltransferases (Nat)"/>
    <property type="match status" value="1"/>
</dbReference>
<dbReference type="InterPro" id="IPR050769">
    <property type="entry name" value="NAT_camello-type"/>
</dbReference>
<evidence type="ECO:0000313" key="5">
    <source>
        <dbReference type="Proteomes" id="UP001431783"/>
    </source>
</evidence>
<evidence type="ECO:0000256" key="1">
    <source>
        <dbReference type="ARBA" id="ARBA00022679"/>
    </source>
</evidence>
<dbReference type="GO" id="GO:0008080">
    <property type="term" value="F:N-acetyltransferase activity"/>
    <property type="evidence" value="ECO:0007669"/>
    <property type="project" value="InterPro"/>
</dbReference>
<dbReference type="Pfam" id="PF00583">
    <property type="entry name" value="Acetyltransf_1"/>
    <property type="match status" value="1"/>
</dbReference>
<reference evidence="4 5" key="1">
    <citation type="submission" date="2023-03" db="EMBL/GenBank/DDBJ databases">
        <title>Genome insight into feeding habits of ladybird beetles.</title>
        <authorList>
            <person name="Li H.-S."/>
            <person name="Huang Y.-H."/>
            <person name="Pang H."/>
        </authorList>
    </citation>
    <scope>NUCLEOTIDE SEQUENCE [LARGE SCALE GENOMIC DNA]</scope>
    <source>
        <strain evidence="4">SYSU_2023b</strain>
        <tissue evidence="4">Whole body</tissue>
    </source>
</reference>
<name>A0AAW1UJB5_9CUCU</name>
<accession>A0AAW1UJB5</accession>
<dbReference type="PANTHER" id="PTHR13947">
    <property type="entry name" value="GNAT FAMILY N-ACETYLTRANSFERASE"/>
    <property type="match status" value="1"/>
</dbReference>
<keyword evidence="1" id="KW-0808">Transferase</keyword>
<gene>
    <name evidence="4" type="ORF">WA026_001324</name>
</gene>
<keyword evidence="2" id="KW-1133">Transmembrane helix</keyword>
<feature type="transmembrane region" description="Helical" evidence="2">
    <location>
        <begin position="27"/>
        <end position="52"/>
    </location>
</feature>
<dbReference type="Gene3D" id="3.40.630.30">
    <property type="match status" value="1"/>
</dbReference>
<dbReference type="Proteomes" id="UP001431783">
    <property type="component" value="Unassembled WGS sequence"/>
</dbReference>
<proteinExistence type="predicted"/>
<dbReference type="InterPro" id="IPR000182">
    <property type="entry name" value="GNAT_dom"/>
</dbReference>
<dbReference type="AlphaFoldDB" id="A0AAW1UJB5"/>
<dbReference type="CDD" id="cd04301">
    <property type="entry name" value="NAT_SF"/>
    <property type="match status" value="1"/>
</dbReference>
<keyword evidence="5" id="KW-1185">Reference proteome</keyword>
<comment type="caution">
    <text evidence="4">The sequence shown here is derived from an EMBL/GenBank/DDBJ whole genome shotgun (WGS) entry which is preliminary data.</text>
</comment>
<keyword evidence="2" id="KW-0812">Transmembrane</keyword>